<keyword evidence="3" id="KW-0274">FAD</keyword>
<dbReference type="EMBL" id="AZGZ01000037">
    <property type="protein sequence ID" value="KZZ87198.1"/>
    <property type="molecule type" value="Genomic_DNA"/>
</dbReference>
<dbReference type="InterPro" id="IPR023753">
    <property type="entry name" value="FAD/NAD-binding_dom"/>
</dbReference>
<name>A0A167V8L8_9EURO</name>
<dbReference type="InterPro" id="IPR036188">
    <property type="entry name" value="FAD/NAD-bd_sf"/>
</dbReference>
<keyword evidence="7" id="KW-1185">Reference proteome</keyword>
<feature type="domain" description="FAD/NAD(P)-binding" evidence="5">
    <location>
        <begin position="7"/>
        <end position="289"/>
    </location>
</feature>
<evidence type="ECO:0000256" key="2">
    <source>
        <dbReference type="ARBA" id="ARBA00022630"/>
    </source>
</evidence>
<dbReference type="Pfam" id="PF07992">
    <property type="entry name" value="Pyr_redox_2"/>
    <property type="match status" value="1"/>
</dbReference>
<evidence type="ECO:0000256" key="1">
    <source>
        <dbReference type="ARBA" id="ARBA00006442"/>
    </source>
</evidence>
<protein>
    <submittedName>
        <fullName evidence="6">Pyridine nucleotide-disulfide oxidoreductase, FAD/NAD(P)-binding domain protein</fullName>
    </submittedName>
</protein>
<evidence type="ECO:0000313" key="7">
    <source>
        <dbReference type="Proteomes" id="UP000242877"/>
    </source>
</evidence>
<dbReference type="PRINTS" id="PR00368">
    <property type="entry name" value="FADPNR"/>
</dbReference>
<evidence type="ECO:0000259" key="5">
    <source>
        <dbReference type="Pfam" id="PF07992"/>
    </source>
</evidence>
<gene>
    <name evidence="6" type="ORF">AAP_05837</name>
</gene>
<dbReference type="Proteomes" id="UP000242877">
    <property type="component" value="Unassembled WGS sequence"/>
</dbReference>
<keyword evidence="4" id="KW-0560">Oxidoreductase</keyword>
<dbReference type="OrthoDB" id="202203at2759"/>
<reference evidence="6 7" key="1">
    <citation type="journal article" date="2016" name="Genome Biol. Evol.">
        <title>Divergent and convergent evolution of fungal pathogenicity.</title>
        <authorList>
            <person name="Shang Y."/>
            <person name="Xiao G."/>
            <person name="Zheng P."/>
            <person name="Cen K."/>
            <person name="Zhan S."/>
            <person name="Wang C."/>
        </authorList>
    </citation>
    <scope>NUCLEOTIDE SEQUENCE [LARGE SCALE GENOMIC DNA]</scope>
    <source>
        <strain evidence="6 7">ARSEF 7405</strain>
    </source>
</reference>
<evidence type="ECO:0000313" key="6">
    <source>
        <dbReference type="EMBL" id="KZZ87198.1"/>
    </source>
</evidence>
<dbReference type="AlphaFoldDB" id="A0A167V8L8"/>
<comment type="caution">
    <text evidence="6">The sequence shown here is derived from an EMBL/GenBank/DDBJ whole genome shotgun (WGS) entry which is preliminary data.</text>
</comment>
<evidence type="ECO:0000256" key="4">
    <source>
        <dbReference type="ARBA" id="ARBA00023002"/>
    </source>
</evidence>
<organism evidence="6 7">
    <name type="scientific">Ascosphaera apis ARSEF 7405</name>
    <dbReference type="NCBI Taxonomy" id="392613"/>
    <lineage>
        <taxon>Eukaryota</taxon>
        <taxon>Fungi</taxon>
        <taxon>Dikarya</taxon>
        <taxon>Ascomycota</taxon>
        <taxon>Pezizomycotina</taxon>
        <taxon>Eurotiomycetes</taxon>
        <taxon>Eurotiomycetidae</taxon>
        <taxon>Onygenales</taxon>
        <taxon>Ascosphaeraceae</taxon>
        <taxon>Ascosphaera</taxon>
    </lineage>
</organism>
<dbReference type="Gene3D" id="3.50.50.100">
    <property type="match status" value="1"/>
</dbReference>
<dbReference type="GO" id="GO:0004174">
    <property type="term" value="F:electron-transferring-flavoprotein dehydrogenase activity"/>
    <property type="evidence" value="ECO:0007669"/>
    <property type="project" value="TreeGrafter"/>
</dbReference>
<dbReference type="VEuPathDB" id="FungiDB:AAP_05837"/>
<evidence type="ECO:0000256" key="3">
    <source>
        <dbReference type="ARBA" id="ARBA00022827"/>
    </source>
</evidence>
<dbReference type="GO" id="GO:0050660">
    <property type="term" value="F:flavin adenine dinucleotide binding"/>
    <property type="evidence" value="ECO:0007669"/>
    <property type="project" value="TreeGrafter"/>
</dbReference>
<sequence>MTEKDPVVIIGGGFAGISMAHSILNHVQPTPKVILVSASRQFWYKVCCPRMLARPDLISVEHCSPDIEPAFADYPAENFTFVYAYARSVSIEEKTVELELIESGETTQLKYAALVVATGGRSQEVIWSPEGPIDEAKERMGTLHEKLKTAKTVVIAGGGSLGIETAGEIGYDNGKNIDIRLYSGGQQLLGNLRKELGRDAEHYLTKMGVEVIHNIKTTGTTLDEETGKTIVSLDNGETVTADIYLSTTGLKANTDFCPSSCLNEKGFLETDEYLRVKNAPGLYSIGSSASYSHGVIPDILDAVTPLTKVLNHDLSPDTVPEPKPFHRTDKETILIPVGRSKGVGLLYGVKLPSFLVWAIKGRTYFAGSVSYYLNGEKYR</sequence>
<comment type="similarity">
    <text evidence="1">Belongs to the FAD-dependent oxidoreductase family.</text>
</comment>
<dbReference type="SUPFAM" id="SSF51905">
    <property type="entry name" value="FAD/NAD(P)-binding domain"/>
    <property type="match status" value="1"/>
</dbReference>
<accession>A0A167V8L8</accession>
<dbReference type="PANTHER" id="PTHR43735">
    <property type="entry name" value="APOPTOSIS-INDUCING FACTOR 1"/>
    <property type="match status" value="1"/>
</dbReference>
<dbReference type="GO" id="GO:0005737">
    <property type="term" value="C:cytoplasm"/>
    <property type="evidence" value="ECO:0007669"/>
    <property type="project" value="TreeGrafter"/>
</dbReference>
<keyword evidence="2" id="KW-0285">Flavoprotein</keyword>
<dbReference type="PANTHER" id="PTHR43735:SF3">
    <property type="entry name" value="FERROPTOSIS SUPPRESSOR PROTEIN 1"/>
    <property type="match status" value="1"/>
</dbReference>
<proteinExistence type="inferred from homology"/>